<dbReference type="OMA" id="AERAICK"/>
<dbReference type="AlphaFoldDB" id="A0A1V6NRF6"/>
<evidence type="ECO:0000313" key="1">
    <source>
        <dbReference type="EMBL" id="OQD67230.1"/>
    </source>
</evidence>
<dbReference type="EMBL" id="MDYL01000041">
    <property type="protein sequence ID" value="OQD67230.1"/>
    <property type="molecule type" value="Genomic_DNA"/>
</dbReference>
<reference evidence="2" key="1">
    <citation type="journal article" date="2017" name="Nat. Microbiol.">
        <title>Global analysis of biosynthetic gene clusters reveals vast potential of secondary metabolite production in Penicillium species.</title>
        <authorList>
            <person name="Nielsen J.C."/>
            <person name="Grijseels S."/>
            <person name="Prigent S."/>
            <person name="Ji B."/>
            <person name="Dainat J."/>
            <person name="Nielsen K.F."/>
            <person name="Frisvad J.C."/>
            <person name="Workman M."/>
            <person name="Nielsen J."/>
        </authorList>
    </citation>
    <scope>NUCLEOTIDE SEQUENCE [LARGE SCALE GENOMIC DNA]</scope>
    <source>
        <strain evidence="2">IBT 11843</strain>
    </source>
</reference>
<proteinExistence type="predicted"/>
<protein>
    <submittedName>
        <fullName evidence="1">Uncharacterized protein</fullName>
    </submittedName>
</protein>
<name>A0A1V6NRF6_PENDC</name>
<organism evidence="1 2">
    <name type="scientific">Penicillium decumbens</name>
    <dbReference type="NCBI Taxonomy" id="69771"/>
    <lineage>
        <taxon>Eukaryota</taxon>
        <taxon>Fungi</taxon>
        <taxon>Dikarya</taxon>
        <taxon>Ascomycota</taxon>
        <taxon>Pezizomycotina</taxon>
        <taxon>Eurotiomycetes</taxon>
        <taxon>Eurotiomycetidae</taxon>
        <taxon>Eurotiales</taxon>
        <taxon>Aspergillaceae</taxon>
        <taxon>Penicillium</taxon>
    </lineage>
</organism>
<evidence type="ECO:0000313" key="2">
    <source>
        <dbReference type="Proteomes" id="UP000191522"/>
    </source>
</evidence>
<comment type="caution">
    <text evidence="1">The sequence shown here is derived from an EMBL/GenBank/DDBJ whole genome shotgun (WGS) entry which is preliminary data.</text>
</comment>
<dbReference type="OrthoDB" id="4232400at2759"/>
<dbReference type="Proteomes" id="UP000191522">
    <property type="component" value="Unassembled WGS sequence"/>
</dbReference>
<accession>A0A1V6NRF6</accession>
<gene>
    <name evidence="1" type="ORF">PENDEC_c041G04586</name>
</gene>
<keyword evidence="2" id="KW-1185">Reference proteome</keyword>
<sequence length="58" mass="6323">MPITDALAPPCTPAERAIIKSYGGWTNFMLSFGLKPYNDDDLEEAKTILAAFASEDTN</sequence>